<dbReference type="PANTHER" id="PTHR13153">
    <property type="entry name" value="CGTHBA PROTEIN -14 GENE PROTEIN"/>
    <property type="match status" value="1"/>
</dbReference>
<evidence type="ECO:0000259" key="7">
    <source>
        <dbReference type="Pfam" id="PF24064"/>
    </source>
</evidence>
<feature type="compositionally biased region" description="Basic and acidic residues" evidence="6">
    <location>
        <begin position="184"/>
        <end position="214"/>
    </location>
</feature>
<evidence type="ECO:0000256" key="6">
    <source>
        <dbReference type="SAM" id="MobiDB-lite"/>
    </source>
</evidence>
<dbReference type="GO" id="GO:0038202">
    <property type="term" value="P:TORC1 signaling"/>
    <property type="evidence" value="ECO:0007669"/>
    <property type="project" value="TreeGrafter"/>
</dbReference>
<feature type="domain" description="GATOR1 complex protein NPRL3 C-terminal HTH" evidence="7">
    <location>
        <begin position="875"/>
        <end position="923"/>
    </location>
</feature>
<dbReference type="Pfam" id="PF24064">
    <property type="entry name" value="HTH_NPRL3"/>
    <property type="match status" value="1"/>
</dbReference>
<feature type="compositionally biased region" description="Basic and acidic residues" evidence="6">
    <location>
        <begin position="165"/>
        <end position="177"/>
    </location>
</feature>
<dbReference type="EMBL" id="MU857613">
    <property type="protein sequence ID" value="KAK4250494.1"/>
    <property type="molecule type" value="Genomic_DNA"/>
</dbReference>
<feature type="region of interest" description="Disordered" evidence="6">
    <location>
        <begin position="625"/>
        <end position="749"/>
    </location>
</feature>
<feature type="compositionally biased region" description="Basic and acidic residues" evidence="6">
    <location>
        <begin position="686"/>
        <end position="698"/>
    </location>
</feature>
<evidence type="ECO:0000256" key="5">
    <source>
        <dbReference type="RuleBase" id="RU368069"/>
    </source>
</evidence>
<feature type="region of interest" description="Disordered" evidence="6">
    <location>
        <begin position="788"/>
        <end position="871"/>
    </location>
</feature>
<evidence type="ECO:0000256" key="2">
    <source>
        <dbReference type="ARBA" id="ARBA00017880"/>
    </source>
</evidence>
<comment type="subcellular location">
    <subcellularLocation>
        <location evidence="5">Vacuole membrane</location>
        <topology evidence="5">Peripheral membrane protein</topology>
    </subcellularLocation>
</comment>
<dbReference type="GO" id="GO:0005774">
    <property type="term" value="C:vacuolar membrane"/>
    <property type="evidence" value="ECO:0007669"/>
    <property type="project" value="UniProtKB-SubCell"/>
</dbReference>
<dbReference type="GO" id="GO:0051321">
    <property type="term" value="P:meiotic cell cycle"/>
    <property type="evidence" value="ECO:0007669"/>
    <property type="project" value="UniProtKB-UniRule"/>
</dbReference>
<dbReference type="AlphaFoldDB" id="A0AAN7CYC2"/>
<accession>A0AAN7CYC2</accession>
<feature type="compositionally biased region" description="Low complexity" evidence="6">
    <location>
        <begin position="837"/>
        <end position="851"/>
    </location>
</feature>
<dbReference type="GO" id="GO:1990130">
    <property type="term" value="C:GATOR1 complex"/>
    <property type="evidence" value="ECO:0007669"/>
    <property type="project" value="TreeGrafter"/>
</dbReference>
<reference evidence="8" key="2">
    <citation type="submission" date="2023-05" db="EMBL/GenBank/DDBJ databases">
        <authorList>
            <consortium name="Lawrence Berkeley National Laboratory"/>
            <person name="Steindorff A."/>
            <person name="Hensen N."/>
            <person name="Bonometti L."/>
            <person name="Westerberg I."/>
            <person name="Brannstrom I.O."/>
            <person name="Guillou S."/>
            <person name="Cros-Aarteil S."/>
            <person name="Calhoun S."/>
            <person name="Haridas S."/>
            <person name="Kuo A."/>
            <person name="Mondo S."/>
            <person name="Pangilinan J."/>
            <person name="Riley R."/>
            <person name="Labutti K."/>
            <person name="Andreopoulos B."/>
            <person name="Lipzen A."/>
            <person name="Chen C."/>
            <person name="Yanf M."/>
            <person name="Daum C."/>
            <person name="Ng V."/>
            <person name="Clum A."/>
            <person name="Ohm R."/>
            <person name="Martin F."/>
            <person name="Silar P."/>
            <person name="Natvig D."/>
            <person name="Lalanne C."/>
            <person name="Gautier V."/>
            <person name="Ament-Velasquez S.L."/>
            <person name="Kruys A."/>
            <person name="Hutchinson M.I."/>
            <person name="Powell A.J."/>
            <person name="Barry K."/>
            <person name="Miller A.N."/>
            <person name="Grigoriev I.V."/>
            <person name="Debuchy R."/>
            <person name="Gladieux P."/>
            <person name="Thoren M.H."/>
            <person name="Johannesson H."/>
        </authorList>
    </citation>
    <scope>NUCLEOTIDE SEQUENCE</scope>
    <source>
        <strain evidence="8">CBS 359.72</strain>
    </source>
</reference>
<dbReference type="GO" id="GO:0034198">
    <property type="term" value="P:cellular response to amino acid starvation"/>
    <property type="evidence" value="ECO:0007669"/>
    <property type="project" value="TreeGrafter"/>
</dbReference>
<dbReference type="Proteomes" id="UP001303647">
    <property type="component" value="Unassembled WGS sequence"/>
</dbReference>
<keyword evidence="5" id="KW-0732">Signal</keyword>
<protein>
    <recommendedName>
        <fullName evidence="2 5">Nitrogen permease regulator 3</fullName>
    </recommendedName>
    <alternativeName>
        <fullName evidence="4 5">Required for meiotic nuclear division protein 11</fullName>
    </alternativeName>
</protein>
<keyword evidence="5" id="KW-0469">Meiosis</keyword>
<name>A0AAN7CYC2_9PEZI</name>
<dbReference type="GO" id="GO:0010508">
    <property type="term" value="P:positive regulation of autophagy"/>
    <property type="evidence" value="ECO:0007669"/>
    <property type="project" value="TreeGrafter"/>
</dbReference>
<comment type="similarity">
    <text evidence="1 5">Belongs to the NPR3 family.</text>
</comment>
<comment type="caution">
    <text evidence="8">The sequence shown here is derived from an EMBL/GenBank/DDBJ whole genome shotgun (WGS) entry which is preliminary data.</text>
</comment>
<dbReference type="GO" id="GO:1904262">
    <property type="term" value="P:negative regulation of TORC1 signaling"/>
    <property type="evidence" value="ECO:0007669"/>
    <property type="project" value="TreeGrafter"/>
</dbReference>
<dbReference type="InterPro" id="IPR005365">
    <property type="entry name" value="Npr3"/>
</dbReference>
<dbReference type="InterPro" id="IPR056603">
    <property type="entry name" value="HTH_NPRL3"/>
</dbReference>
<evidence type="ECO:0000256" key="3">
    <source>
        <dbReference type="ARBA" id="ARBA00025376"/>
    </source>
</evidence>
<evidence type="ECO:0000256" key="1">
    <source>
        <dbReference type="ARBA" id="ARBA00010546"/>
    </source>
</evidence>
<feature type="compositionally biased region" description="Polar residues" evidence="6">
    <location>
        <begin position="625"/>
        <end position="656"/>
    </location>
</feature>
<proteinExistence type="inferred from homology"/>
<feature type="compositionally biased region" description="Basic and acidic residues" evidence="6">
    <location>
        <begin position="810"/>
        <end position="823"/>
    </location>
</feature>
<feature type="compositionally biased region" description="Basic and acidic residues" evidence="6">
    <location>
        <begin position="708"/>
        <end position="730"/>
    </location>
</feature>
<dbReference type="PANTHER" id="PTHR13153:SF5">
    <property type="entry name" value="GATOR COMPLEX PROTEIN NPRL3"/>
    <property type="match status" value="1"/>
</dbReference>
<dbReference type="Pfam" id="PF03666">
    <property type="entry name" value="NPR3"/>
    <property type="match status" value="1"/>
</dbReference>
<gene>
    <name evidence="8" type="ORF">C7999DRAFT_29079</name>
</gene>
<organism evidence="8 9">
    <name type="scientific">Corynascus novoguineensis</name>
    <dbReference type="NCBI Taxonomy" id="1126955"/>
    <lineage>
        <taxon>Eukaryota</taxon>
        <taxon>Fungi</taxon>
        <taxon>Dikarya</taxon>
        <taxon>Ascomycota</taxon>
        <taxon>Pezizomycotina</taxon>
        <taxon>Sordariomycetes</taxon>
        <taxon>Sordariomycetidae</taxon>
        <taxon>Sordariales</taxon>
        <taxon>Chaetomiaceae</taxon>
        <taxon>Corynascus</taxon>
    </lineage>
</organism>
<comment type="function">
    <text evidence="3 5">Mediates inactivation of the TORC1 complex in response to amino acid starvation. Required for meiotic nuclear division.</text>
</comment>
<evidence type="ECO:0000313" key="8">
    <source>
        <dbReference type="EMBL" id="KAK4250494.1"/>
    </source>
</evidence>
<feature type="compositionally biased region" description="Basic residues" evidence="6">
    <location>
        <begin position="151"/>
        <end position="164"/>
    </location>
</feature>
<reference evidence="8" key="1">
    <citation type="journal article" date="2023" name="Mol. Phylogenet. Evol.">
        <title>Genome-scale phylogeny and comparative genomics of the fungal order Sordariales.</title>
        <authorList>
            <person name="Hensen N."/>
            <person name="Bonometti L."/>
            <person name="Westerberg I."/>
            <person name="Brannstrom I.O."/>
            <person name="Guillou S."/>
            <person name="Cros-Aarteil S."/>
            <person name="Calhoun S."/>
            <person name="Haridas S."/>
            <person name="Kuo A."/>
            <person name="Mondo S."/>
            <person name="Pangilinan J."/>
            <person name="Riley R."/>
            <person name="LaButti K."/>
            <person name="Andreopoulos B."/>
            <person name="Lipzen A."/>
            <person name="Chen C."/>
            <person name="Yan M."/>
            <person name="Daum C."/>
            <person name="Ng V."/>
            <person name="Clum A."/>
            <person name="Steindorff A."/>
            <person name="Ohm R.A."/>
            <person name="Martin F."/>
            <person name="Silar P."/>
            <person name="Natvig D.O."/>
            <person name="Lalanne C."/>
            <person name="Gautier V."/>
            <person name="Ament-Velasquez S.L."/>
            <person name="Kruys A."/>
            <person name="Hutchinson M.I."/>
            <person name="Powell A.J."/>
            <person name="Barry K."/>
            <person name="Miller A.N."/>
            <person name="Grigoriev I.V."/>
            <person name="Debuchy R."/>
            <person name="Gladieux P."/>
            <person name="Hiltunen Thoren M."/>
            <person name="Johannesson H."/>
        </authorList>
    </citation>
    <scope>NUCLEOTIDE SEQUENCE</scope>
    <source>
        <strain evidence="8">CBS 359.72</strain>
    </source>
</reference>
<evidence type="ECO:0000313" key="9">
    <source>
        <dbReference type="Proteomes" id="UP001303647"/>
    </source>
</evidence>
<evidence type="ECO:0000256" key="4">
    <source>
        <dbReference type="ARBA" id="ARBA00030028"/>
    </source>
</evidence>
<feature type="region of interest" description="Disordered" evidence="6">
    <location>
        <begin position="151"/>
        <end position="214"/>
    </location>
</feature>
<feature type="compositionally biased region" description="Pro residues" evidence="6">
    <location>
        <begin position="657"/>
        <end position="676"/>
    </location>
</feature>
<keyword evidence="9" id="KW-1185">Reference proteome</keyword>
<sequence length="929" mass="103045">MALPALPNKDNFLGVALVINRSRDGPRFVFHYPPRILPSETSKRNADGVVDDVDEDDDTILGRPSREARIETGSSSTMLAAELAQWNHDDHLVTESGTQIVPWEHVAGFPTKDLENILTPARAYHKRLFQVSLDPIYCVSCPIQVPENGVWRKKKDKKPQKQRHPVREPEAAKKEDEGQLPADAGERCPSDAEGIDAKDMLKPPTKPPEEAEDKKSSMTMFNLVFFLNPKKHEVKPLVDIMFTHIIKKINKAYKYCQQRSDFVWKESKRILALKDKGREDKRKMSSLWDEILSTSSLAASMQDLYEAVSQNRIAALQLDTAEGTVTHSVQIPVPFHVSDLPEEGEDGQRGLWLTTANSLMAEEAAETPGFLDKNFALLLMMDEKRVIAELQTDPDETTLAMIEFVRHCKPTLSFYQVCQQSSNILTPAQVRKFAQHFIFWRRAIAIPPLHARDMYIVSPNCDMRKLPQATAQWARQFPLSPNLPNFLAELSVAPRPYKLHCPSKAHRPVYMAMLAWLMRGGWVTQLCTFAYVVVWPEIIYEVEYALEAEEIARAKRAQSMGHEPGSVESDDATTTAATTFPTVASPGMTPLGDPAIAGSALGFLPLLSDPSDPTRSTTASLRDLTVSHSQSSLIPAGTTPTSPIHTRTSTAANYHSPSPPPQQASLHPTPPPPPPPPHDDNDVDVDNDHEHDHDRDNSSNEPTPVEQAAEKARLARLADRTARQLAERATAHARKAVPQATAHPSVNQARHLDGIVPHIILDANKATGKESLYLSAIGRRFRERARRNSEGLVAVRKGDGGGNDRQGQGDMRDQKTRDGERQRGGGPGARGKEGGTEAETAAETAAGAARTNRFGAPRNSSSTAAGTSGIRDVGRDWDERVANAWPVMCKYFNGRSALERIALQEDMKRKDVWNLLTAMSEYLLCVRHW</sequence>